<proteinExistence type="predicted"/>
<organism evidence="2 3">
    <name type="scientific">Novosphingobium chloroacetimidivorans</name>
    <dbReference type="NCBI Taxonomy" id="1428314"/>
    <lineage>
        <taxon>Bacteria</taxon>
        <taxon>Pseudomonadati</taxon>
        <taxon>Pseudomonadota</taxon>
        <taxon>Alphaproteobacteria</taxon>
        <taxon>Sphingomonadales</taxon>
        <taxon>Sphingomonadaceae</taxon>
        <taxon>Novosphingobium</taxon>
    </lineage>
</organism>
<dbReference type="Proteomes" id="UP000555448">
    <property type="component" value="Unassembled WGS sequence"/>
</dbReference>
<name>A0A7W7KDA7_9SPHN</name>
<sequence length="83" mass="8695">MGLIRLALAGGAGYALYKYATRQDTGETQGKAAYAGSIGGPTGNFSQVRDAGPHEMSNAPKTWNRVDEASDESFPASDPPANY</sequence>
<dbReference type="RefSeq" id="WP_184247944.1">
    <property type="nucleotide sequence ID" value="NZ_JACHLR010000016.1"/>
</dbReference>
<keyword evidence="3" id="KW-1185">Reference proteome</keyword>
<dbReference type="EMBL" id="JACHLR010000016">
    <property type="protein sequence ID" value="MBB4859998.1"/>
    <property type="molecule type" value="Genomic_DNA"/>
</dbReference>
<reference evidence="2 3" key="1">
    <citation type="submission" date="2020-08" db="EMBL/GenBank/DDBJ databases">
        <title>Functional genomics of gut bacteria from endangered species of beetles.</title>
        <authorList>
            <person name="Carlos-Shanley C."/>
        </authorList>
    </citation>
    <scope>NUCLEOTIDE SEQUENCE [LARGE SCALE GENOMIC DNA]</scope>
    <source>
        <strain evidence="2 3">S00245</strain>
    </source>
</reference>
<protein>
    <submittedName>
        <fullName evidence="2">Uncharacterized protein</fullName>
    </submittedName>
</protein>
<comment type="caution">
    <text evidence="2">The sequence shown here is derived from an EMBL/GenBank/DDBJ whole genome shotgun (WGS) entry which is preliminary data.</text>
</comment>
<dbReference type="AlphaFoldDB" id="A0A7W7KDA7"/>
<evidence type="ECO:0000313" key="3">
    <source>
        <dbReference type="Proteomes" id="UP000555448"/>
    </source>
</evidence>
<feature type="region of interest" description="Disordered" evidence="1">
    <location>
        <begin position="51"/>
        <end position="83"/>
    </location>
</feature>
<evidence type="ECO:0000256" key="1">
    <source>
        <dbReference type="SAM" id="MobiDB-lite"/>
    </source>
</evidence>
<evidence type="ECO:0000313" key="2">
    <source>
        <dbReference type="EMBL" id="MBB4859998.1"/>
    </source>
</evidence>
<gene>
    <name evidence="2" type="ORF">HNO88_003336</name>
</gene>
<accession>A0A7W7KDA7</accession>